<protein>
    <submittedName>
        <fullName evidence="4">DUF732 domain-containing protein</fullName>
    </submittedName>
</protein>
<dbReference type="Pfam" id="PF05305">
    <property type="entry name" value="DUF732"/>
    <property type="match status" value="1"/>
</dbReference>
<sequence>MQSTGIAAAVALSTMALVSGVPPAHADSQDDAYLKALAAVGITDYSSDTLVTAGHMVCAYKTAGAAPWQTQNGLMGYGIAPQDLDAVANAAVSAYCP</sequence>
<gene>
    <name evidence="3" type="ORF">AWB95_06000</name>
    <name evidence="4" type="ORF">CQY23_22030</name>
</gene>
<evidence type="ECO:0000313" key="6">
    <source>
        <dbReference type="Proteomes" id="UP000230971"/>
    </source>
</evidence>
<dbReference type="InterPro" id="IPR007969">
    <property type="entry name" value="DUF732"/>
</dbReference>
<dbReference type="AlphaFoldDB" id="A0A1X1RU74"/>
<evidence type="ECO:0000259" key="2">
    <source>
        <dbReference type="Pfam" id="PF05305"/>
    </source>
</evidence>
<reference evidence="3 5" key="1">
    <citation type="submission" date="2016-01" db="EMBL/GenBank/DDBJ databases">
        <title>The new phylogeny of the genus Mycobacterium.</title>
        <authorList>
            <person name="Tarcisio F."/>
            <person name="Conor M."/>
            <person name="Antonella G."/>
            <person name="Elisabetta G."/>
            <person name="Giulia F.S."/>
            <person name="Sara T."/>
            <person name="Anna F."/>
            <person name="Clotilde B."/>
            <person name="Roberto B."/>
            <person name="Veronica D.S."/>
            <person name="Fabio R."/>
            <person name="Monica P."/>
            <person name="Olivier J."/>
            <person name="Enrico T."/>
            <person name="Nicola S."/>
        </authorList>
    </citation>
    <scope>NUCLEOTIDE SEQUENCE [LARGE SCALE GENOMIC DNA]</scope>
    <source>
        <strain evidence="3 5">DSM 44243</strain>
    </source>
</reference>
<keyword evidence="5" id="KW-1185">Reference proteome</keyword>
<organism evidence="3 5">
    <name type="scientific">Mycobacterium celatum</name>
    <dbReference type="NCBI Taxonomy" id="28045"/>
    <lineage>
        <taxon>Bacteria</taxon>
        <taxon>Bacillati</taxon>
        <taxon>Actinomycetota</taxon>
        <taxon>Actinomycetes</taxon>
        <taxon>Mycobacteriales</taxon>
        <taxon>Mycobacteriaceae</taxon>
        <taxon>Mycobacterium</taxon>
    </lineage>
</organism>
<name>A0A1X1RU74_MYCCE</name>
<evidence type="ECO:0000313" key="4">
    <source>
        <dbReference type="EMBL" id="PIB74146.1"/>
    </source>
</evidence>
<dbReference type="STRING" id="28045.AWB95_06000"/>
<evidence type="ECO:0000256" key="1">
    <source>
        <dbReference type="SAM" id="SignalP"/>
    </source>
</evidence>
<feature type="domain" description="DUF732" evidence="2">
    <location>
        <begin position="29"/>
        <end position="97"/>
    </location>
</feature>
<dbReference type="EMBL" id="LQOM01000018">
    <property type="protein sequence ID" value="ORV17875.1"/>
    <property type="molecule type" value="Genomic_DNA"/>
</dbReference>
<dbReference type="OrthoDB" id="4737874at2"/>
<feature type="chain" id="PRO_5014277496" evidence="1">
    <location>
        <begin position="27"/>
        <end position="97"/>
    </location>
</feature>
<comment type="caution">
    <text evidence="3">The sequence shown here is derived from an EMBL/GenBank/DDBJ whole genome shotgun (WGS) entry which is preliminary data.</text>
</comment>
<feature type="signal peptide" evidence="1">
    <location>
        <begin position="1"/>
        <end position="26"/>
    </location>
</feature>
<reference evidence="4 6" key="2">
    <citation type="journal article" date="2017" name="Infect. Genet. Evol.">
        <title>The new phylogeny of the genus Mycobacterium: The old and the news.</title>
        <authorList>
            <person name="Tortoli E."/>
            <person name="Fedrizzi T."/>
            <person name="Meehan C.J."/>
            <person name="Trovato A."/>
            <person name="Grottola A."/>
            <person name="Giacobazzi E."/>
            <person name="Serpini G.F."/>
            <person name="Tagliazucchi S."/>
            <person name="Fabio A."/>
            <person name="Bettua C."/>
            <person name="Bertorelli R."/>
            <person name="Frascaro F."/>
            <person name="De Sanctis V."/>
            <person name="Pecorari M."/>
            <person name="Jousson O."/>
            <person name="Segata N."/>
            <person name="Cirillo D.M."/>
        </authorList>
    </citation>
    <scope>NUCLEOTIDE SEQUENCE [LARGE SCALE GENOMIC DNA]</scope>
    <source>
        <strain evidence="4 6">NCTC 12882</strain>
    </source>
</reference>
<evidence type="ECO:0000313" key="5">
    <source>
        <dbReference type="Proteomes" id="UP000193907"/>
    </source>
</evidence>
<evidence type="ECO:0000313" key="3">
    <source>
        <dbReference type="EMBL" id="ORV17875.1"/>
    </source>
</evidence>
<dbReference type="Proteomes" id="UP000193907">
    <property type="component" value="Unassembled WGS sequence"/>
</dbReference>
<accession>A0A1X1RU74</accession>
<proteinExistence type="predicted"/>
<dbReference type="EMBL" id="PDKV01000042">
    <property type="protein sequence ID" value="PIB74146.1"/>
    <property type="molecule type" value="Genomic_DNA"/>
</dbReference>
<keyword evidence="1" id="KW-0732">Signal</keyword>
<dbReference type="Proteomes" id="UP000230971">
    <property type="component" value="Unassembled WGS sequence"/>
</dbReference>